<dbReference type="EMBL" id="JGYU01000002">
    <property type="protein sequence ID" value="KFI57990.1"/>
    <property type="molecule type" value="Genomic_DNA"/>
</dbReference>
<feature type="compositionally biased region" description="Polar residues" evidence="1">
    <location>
        <begin position="91"/>
        <end position="107"/>
    </location>
</feature>
<name>A0A087AGU0_9BIFI</name>
<proteinExistence type="predicted"/>
<dbReference type="AlphaFoldDB" id="A0A087AGU0"/>
<feature type="region of interest" description="Disordered" evidence="1">
    <location>
        <begin position="1"/>
        <end position="133"/>
    </location>
</feature>
<reference evidence="2 3" key="1">
    <citation type="submission" date="2014-03" db="EMBL/GenBank/DDBJ databases">
        <title>Genomics of Bifidobacteria.</title>
        <authorList>
            <person name="Ventura M."/>
            <person name="Milani C."/>
            <person name="Lugli G.A."/>
        </authorList>
    </citation>
    <scope>NUCLEOTIDE SEQUENCE [LARGE SCALE GENOMIC DNA]</scope>
    <source>
        <strain evidence="2 3">LMG 10510</strain>
    </source>
</reference>
<keyword evidence="3" id="KW-1185">Reference proteome</keyword>
<comment type="caution">
    <text evidence="2">The sequence shown here is derived from an EMBL/GenBank/DDBJ whole genome shotgun (WGS) entry which is preliminary data.</text>
</comment>
<feature type="compositionally biased region" description="Polar residues" evidence="1">
    <location>
        <begin position="24"/>
        <end position="43"/>
    </location>
</feature>
<organism evidence="2 3">
    <name type="scientific">Bifidobacterium choerinum</name>
    <dbReference type="NCBI Taxonomy" id="35760"/>
    <lineage>
        <taxon>Bacteria</taxon>
        <taxon>Bacillati</taxon>
        <taxon>Actinomycetota</taxon>
        <taxon>Actinomycetes</taxon>
        <taxon>Bifidobacteriales</taxon>
        <taxon>Bifidobacteriaceae</taxon>
        <taxon>Bifidobacterium</taxon>
    </lineage>
</organism>
<evidence type="ECO:0000313" key="2">
    <source>
        <dbReference type="EMBL" id="KFI57990.1"/>
    </source>
</evidence>
<sequence length="202" mass="22377">MRAPLLHECCTPAPSRSVDGPNESGRQQTRFRPKPSTSPTTPDAKSLISVPNCRYRRRIRTPTGPFPSRFIDQPDDPTRSVPIRRDHRQPRTQTASAPSRSVETTDNPGRKQARLRPEPSTPPANPDAKTSVPVLNHRPARQSRTQTAHRRRQHHLSAPPCAYGAVNVGAVSSRIGSHEAWLVSGYMSSIMLMALSPMISRT</sequence>
<protein>
    <submittedName>
        <fullName evidence="2">Uncharacterized protein</fullName>
    </submittedName>
</protein>
<accession>A0A087AGU0</accession>
<evidence type="ECO:0000256" key="1">
    <source>
        <dbReference type="SAM" id="MobiDB-lite"/>
    </source>
</evidence>
<dbReference type="Proteomes" id="UP000028995">
    <property type="component" value="Unassembled WGS sequence"/>
</dbReference>
<gene>
    <name evidence="2" type="ORF">BCHO_0070</name>
</gene>
<evidence type="ECO:0000313" key="3">
    <source>
        <dbReference type="Proteomes" id="UP000028995"/>
    </source>
</evidence>